<protein>
    <submittedName>
        <fullName evidence="1">Uncharacterized protein</fullName>
    </submittedName>
</protein>
<evidence type="ECO:0000313" key="1">
    <source>
        <dbReference type="EMBL" id="KAK0303711.1"/>
    </source>
</evidence>
<name>A0AAN6F6V3_9PEZI</name>
<dbReference type="PANTHER" id="PTHR42085:SF1">
    <property type="entry name" value="F-BOX DOMAIN-CONTAINING PROTEIN"/>
    <property type="match status" value="1"/>
</dbReference>
<dbReference type="AlphaFoldDB" id="A0AAN6F6V3"/>
<dbReference type="EMBL" id="JASUXU010000141">
    <property type="protein sequence ID" value="KAK0303711.1"/>
    <property type="molecule type" value="Genomic_DNA"/>
</dbReference>
<gene>
    <name evidence="1" type="ORF">LTR82_017459</name>
</gene>
<sequence>MPHFTQSSCHIFGLPPELRILIYEYALVSGEAINVDTFSDSRHYSLTALLETCQVIRQEASPVFYKLNTFLAIIRQQSYGVPQNVSILPAFRTRKTANVGRIVILLVYDDGSKAYSRKATSTYLRRDGDRQPIDSAEEDEIRLSALIVSAICDRPPRHVVEWSRQHLDESLRWEVEDAIDDAEGDGDWDSLEKVRLRVLRFREQIAMLSEIPVHFSATGHLGRHVDQVDELRDSLNPRQSNK</sequence>
<evidence type="ECO:0000313" key="2">
    <source>
        <dbReference type="Proteomes" id="UP001168146"/>
    </source>
</evidence>
<dbReference type="InterPro" id="IPR038883">
    <property type="entry name" value="AN11006-like"/>
</dbReference>
<dbReference type="PANTHER" id="PTHR42085">
    <property type="entry name" value="F-BOX DOMAIN-CONTAINING PROTEIN"/>
    <property type="match status" value="1"/>
</dbReference>
<accession>A0AAN6F6V3</accession>
<organism evidence="1 2">
    <name type="scientific">Friedmanniomyces endolithicus</name>
    <dbReference type="NCBI Taxonomy" id="329885"/>
    <lineage>
        <taxon>Eukaryota</taxon>
        <taxon>Fungi</taxon>
        <taxon>Dikarya</taxon>
        <taxon>Ascomycota</taxon>
        <taxon>Pezizomycotina</taxon>
        <taxon>Dothideomycetes</taxon>
        <taxon>Dothideomycetidae</taxon>
        <taxon>Mycosphaerellales</taxon>
        <taxon>Teratosphaeriaceae</taxon>
        <taxon>Friedmanniomyces</taxon>
    </lineage>
</organism>
<comment type="caution">
    <text evidence="1">The sequence shown here is derived from an EMBL/GenBank/DDBJ whole genome shotgun (WGS) entry which is preliminary data.</text>
</comment>
<proteinExistence type="predicted"/>
<dbReference type="Proteomes" id="UP001168146">
    <property type="component" value="Unassembled WGS sequence"/>
</dbReference>
<reference evidence="1" key="1">
    <citation type="submission" date="2021-12" db="EMBL/GenBank/DDBJ databases">
        <title>Black yeast isolated from Biological Soil Crust.</title>
        <authorList>
            <person name="Kurbessoian T."/>
        </authorList>
    </citation>
    <scope>NUCLEOTIDE SEQUENCE</scope>
    <source>
        <strain evidence="1">CCFEE 5208</strain>
    </source>
</reference>